<protein>
    <submittedName>
        <fullName evidence="1">CTP synthase</fullName>
    </submittedName>
</protein>
<dbReference type="OrthoDB" id="1404108at2759"/>
<dbReference type="Proteomes" id="UP000325081">
    <property type="component" value="Unassembled WGS sequence"/>
</dbReference>
<evidence type="ECO:0000313" key="2">
    <source>
        <dbReference type="Proteomes" id="UP000325081"/>
    </source>
</evidence>
<name>A0A5A7PZ78_STRAF</name>
<dbReference type="EMBL" id="BKCP01005461">
    <property type="protein sequence ID" value="GER38203.1"/>
    <property type="molecule type" value="Genomic_DNA"/>
</dbReference>
<sequence length="476" mass="54402">MRVSATAFALVAQSVACSVKEKSQQTKRSEVIEAKQAHTGFSFCFIEVTSKFMYKERVRDGERDALETKLRKNAGISTMNMSAFVSKRQQRKQSQLHQTVDFTSPILLTELRKVRWVGWSGKSWERRANLAYSTACSPPHWLVHWPYCNKNKSERYDSSIRTLLKRRREGLCIDTEEPCSKPGGLPLFHFVLLIGSSSKEHIHGAMYTTPRIIPSFHRGKIKKKKRYSDRAFMTSLRFASFLWVDVIEIAQLPIWSTERRQKEYDSIGLTPSLLTCSYRWEGVSSVTDCSFLRRLDSLTVPAIPSALERKDCALVPISQSNQIKKKIVEHNSHSSKRGQWLQMVWLTVRSKRSNEKLFGHDFQKAPLMGGILGGSPPFVFFVFGKSGNYSRVVRRCPGSYSSVFCRYWSIEPKEKADNPTHTYSKMGNKAASVFFLDKEEAKSELDHYQDFQADLFRARVPLSGEDAGLFTLPGMV</sequence>
<comment type="caution">
    <text evidence="1">The sequence shown here is derived from an EMBL/GenBank/DDBJ whole genome shotgun (WGS) entry which is preliminary data.</text>
</comment>
<organism evidence="1 2">
    <name type="scientific">Striga asiatica</name>
    <name type="common">Asiatic witchweed</name>
    <name type="synonym">Buchnera asiatica</name>
    <dbReference type="NCBI Taxonomy" id="4170"/>
    <lineage>
        <taxon>Eukaryota</taxon>
        <taxon>Viridiplantae</taxon>
        <taxon>Streptophyta</taxon>
        <taxon>Embryophyta</taxon>
        <taxon>Tracheophyta</taxon>
        <taxon>Spermatophyta</taxon>
        <taxon>Magnoliopsida</taxon>
        <taxon>eudicotyledons</taxon>
        <taxon>Gunneridae</taxon>
        <taxon>Pentapetalae</taxon>
        <taxon>asterids</taxon>
        <taxon>lamiids</taxon>
        <taxon>Lamiales</taxon>
        <taxon>Orobanchaceae</taxon>
        <taxon>Buchnereae</taxon>
        <taxon>Striga</taxon>
    </lineage>
</organism>
<gene>
    <name evidence="1" type="ORF">STAS_14688</name>
</gene>
<accession>A0A5A7PZ78</accession>
<reference evidence="2" key="1">
    <citation type="journal article" date="2019" name="Curr. Biol.">
        <title>Genome Sequence of Striga asiatica Provides Insight into the Evolution of Plant Parasitism.</title>
        <authorList>
            <person name="Yoshida S."/>
            <person name="Kim S."/>
            <person name="Wafula E.K."/>
            <person name="Tanskanen J."/>
            <person name="Kim Y.M."/>
            <person name="Honaas L."/>
            <person name="Yang Z."/>
            <person name="Spallek T."/>
            <person name="Conn C.E."/>
            <person name="Ichihashi Y."/>
            <person name="Cheong K."/>
            <person name="Cui S."/>
            <person name="Der J.P."/>
            <person name="Gundlach H."/>
            <person name="Jiao Y."/>
            <person name="Hori C."/>
            <person name="Ishida J.K."/>
            <person name="Kasahara H."/>
            <person name="Kiba T."/>
            <person name="Kim M.S."/>
            <person name="Koo N."/>
            <person name="Laohavisit A."/>
            <person name="Lee Y.H."/>
            <person name="Lumba S."/>
            <person name="McCourt P."/>
            <person name="Mortimer J.C."/>
            <person name="Mutuku J.M."/>
            <person name="Nomura T."/>
            <person name="Sasaki-Sekimoto Y."/>
            <person name="Seto Y."/>
            <person name="Wang Y."/>
            <person name="Wakatake T."/>
            <person name="Sakakibara H."/>
            <person name="Demura T."/>
            <person name="Yamaguchi S."/>
            <person name="Yoneyama K."/>
            <person name="Manabe R.I."/>
            <person name="Nelson D.C."/>
            <person name="Schulman A.H."/>
            <person name="Timko M.P."/>
            <person name="dePamphilis C.W."/>
            <person name="Choi D."/>
            <person name="Shirasu K."/>
        </authorList>
    </citation>
    <scope>NUCLEOTIDE SEQUENCE [LARGE SCALE GENOMIC DNA]</scope>
    <source>
        <strain evidence="2">cv. UVA1</strain>
    </source>
</reference>
<evidence type="ECO:0000313" key="1">
    <source>
        <dbReference type="EMBL" id="GER38203.1"/>
    </source>
</evidence>
<keyword evidence="2" id="KW-1185">Reference proteome</keyword>
<proteinExistence type="predicted"/>
<dbReference type="AlphaFoldDB" id="A0A5A7PZ78"/>